<keyword evidence="2" id="KW-0176">Collagen</keyword>
<comment type="caution">
    <text evidence="2">The sequence shown here is derived from an EMBL/GenBank/DDBJ whole genome shotgun (WGS) entry which is preliminary data.</text>
</comment>
<reference evidence="2 3" key="1">
    <citation type="submission" date="2018-09" db="EMBL/GenBank/DDBJ databases">
        <title>Murine metabolic-syndrome-specific gut microbial biobank.</title>
        <authorList>
            <person name="Liu C."/>
        </authorList>
    </citation>
    <scope>NUCLEOTIDE SEQUENCE [LARGE SCALE GENOMIC DNA]</scope>
    <source>
        <strain evidence="2 3">C-30</strain>
    </source>
</reference>
<accession>A0A4Q2AWS7</accession>
<evidence type="ECO:0000313" key="2">
    <source>
        <dbReference type="EMBL" id="RXV75242.1"/>
    </source>
</evidence>
<organism evidence="2 3">
    <name type="scientific">Ligilactobacillus murinus</name>
    <dbReference type="NCBI Taxonomy" id="1622"/>
    <lineage>
        <taxon>Bacteria</taxon>
        <taxon>Bacillati</taxon>
        <taxon>Bacillota</taxon>
        <taxon>Bacilli</taxon>
        <taxon>Lactobacillales</taxon>
        <taxon>Lactobacillaceae</taxon>
        <taxon>Ligilactobacillus</taxon>
    </lineage>
</organism>
<dbReference type="EMBL" id="QZFR01000007">
    <property type="protein sequence ID" value="RXV75242.1"/>
    <property type="molecule type" value="Genomic_DNA"/>
</dbReference>
<dbReference type="RefSeq" id="WP_129303204.1">
    <property type="nucleotide sequence ID" value="NZ_QZFR01000007.1"/>
</dbReference>
<gene>
    <name evidence="2" type="ORF">D6C19_02010</name>
</gene>
<feature type="region of interest" description="Disordered" evidence="1">
    <location>
        <begin position="130"/>
        <end position="199"/>
    </location>
</feature>
<name>A0A4Q2AWS7_9LACO</name>
<sequence length="380" mass="41460">MRRVTISNGLQKARDTSRVYELSLFDNDKQTIVSEDDQVTVKVGNRTGFLFDVEPDILNGAITIDSAKFADLPADDYRLEIWMYRNEKLYIYPDEKQITLRLSSTLNDLTGTMLSTITIEQLRKEIAESGGADVPVIGPKGEKGDQGPQGDPGPAGRDGLNGKDGAQGPKGDKGDTGPAGERGPAGKDGQNGHDGKDGKSAYQIWLDLGNTGSEQDFIDSLKPKSDESNKVSEARHAPTAWTLDRSTTPWTLWFDNGCGLQFPEYTTTSTVYGYGFAGNLNATDFATWPLVPNVISASRGTLTLDKFRSKVGAFDYWSPLTKVINPLQDAIKYDWSNAFGDAGTNSGSYGRKPNFARVMYELGIWSDADVLSIGAIRKEV</sequence>
<dbReference type="PANTHER" id="PTHR24637">
    <property type="entry name" value="COLLAGEN"/>
    <property type="match status" value="1"/>
</dbReference>
<dbReference type="OrthoDB" id="2326005at2"/>
<evidence type="ECO:0000313" key="3">
    <source>
        <dbReference type="Proteomes" id="UP000289316"/>
    </source>
</evidence>
<feature type="compositionally biased region" description="Low complexity" evidence="1">
    <location>
        <begin position="146"/>
        <end position="158"/>
    </location>
</feature>
<feature type="compositionally biased region" description="Basic and acidic residues" evidence="1">
    <location>
        <begin position="190"/>
        <end position="199"/>
    </location>
</feature>
<evidence type="ECO:0000256" key="1">
    <source>
        <dbReference type="SAM" id="MobiDB-lite"/>
    </source>
</evidence>
<dbReference type="InterPro" id="IPR008160">
    <property type="entry name" value="Collagen"/>
</dbReference>
<protein>
    <submittedName>
        <fullName evidence="2">Collagen-like protein</fullName>
    </submittedName>
</protein>
<dbReference type="AlphaFoldDB" id="A0A4Q2AWS7"/>
<dbReference type="Proteomes" id="UP000289316">
    <property type="component" value="Unassembled WGS sequence"/>
</dbReference>
<dbReference type="Pfam" id="PF01391">
    <property type="entry name" value="Collagen"/>
    <property type="match status" value="1"/>
</dbReference>
<proteinExistence type="predicted"/>